<name>A0ABD0K2J6_9CAEN</name>
<protein>
    <submittedName>
        <fullName evidence="1">Uncharacterized protein</fullName>
    </submittedName>
</protein>
<organism evidence="1 2">
    <name type="scientific">Batillaria attramentaria</name>
    <dbReference type="NCBI Taxonomy" id="370345"/>
    <lineage>
        <taxon>Eukaryota</taxon>
        <taxon>Metazoa</taxon>
        <taxon>Spiralia</taxon>
        <taxon>Lophotrochozoa</taxon>
        <taxon>Mollusca</taxon>
        <taxon>Gastropoda</taxon>
        <taxon>Caenogastropoda</taxon>
        <taxon>Sorbeoconcha</taxon>
        <taxon>Cerithioidea</taxon>
        <taxon>Batillariidae</taxon>
        <taxon>Batillaria</taxon>
    </lineage>
</organism>
<sequence>MRADSADIKNKEEGTEGMHTADALSTPLCSVCLCEQTTCASSYSYRFEDLVGIASYHESSESRSGDCKQTGYR</sequence>
<accession>A0ABD0K2J6</accession>
<keyword evidence="2" id="KW-1185">Reference proteome</keyword>
<dbReference type="EMBL" id="JACVVK020000265">
    <property type="protein sequence ID" value="KAK7481274.1"/>
    <property type="molecule type" value="Genomic_DNA"/>
</dbReference>
<evidence type="ECO:0000313" key="2">
    <source>
        <dbReference type="Proteomes" id="UP001519460"/>
    </source>
</evidence>
<reference evidence="1 2" key="1">
    <citation type="journal article" date="2023" name="Sci. Data">
        <title>Genome assembly of the Korean intertidal mud-creeper Batillaria attramentaria.</title>
        <authorList>
            <person name="Patra A.K."/>
            <person name="Ho P.T."/>
            <person name="Jun S."/>
            <person name="Lee S.J."/>
            <person name="Kim Y."/>
            <person name="Won Y.J."/>
        </authorList>
    </citation>
    <scope>NUCLEOTIDE SEQUENCE [LARGE SCALE GENOMIC DNA]</scope>
    <source>
        <strain evidence="1">Wonlab-2016</strain>
    </source>
</reference>
<dbReference type="Proteomes" id="UP001519460">
    <property type="component" value="Unassembled WGS sequence"/>
</dbReference>
<gene>
    <name evidence="1" type="ORF">BaRGS_00027534</name>
</gene>
<proteinExistence type="predicted"/>
<comment type="caution">
    <text evidence="1">The sequence shown here is derived from an EMBL/GenBank/DDBJ whole genome shotgun (WGS) entry which is preliminary data.</text>
</comment>
<dbReference type="AlphaFoldDB" id="A0ABD0K2J6"/>
<evidence type="ECO:0000313" key="1">
    <source>
        <dbReference type="EMBL" id="KAK7481274.1"/>
    </source>
</evidence>